<sequence>MKKVLFLAVAFSASFAMAQDLPSNPEPGKCYVRCTTPDIYVNESTTITTNPSYKVLKTIPATFKTITERVLVREEEKVLTVVPAKWGTETITYVSKGGRNAL</sequence>
<name>A0A1N6VBW2_9FLAO</name>
<protein>
    <submittedName>
        <fullName evidence="2">Uncharacterized protein</fullName>
    </submittedName>
</protein>
<dbReference type="STRING" id="228959.SAMN05421797_10372"/>
<gene>
    <name evidence="2" type="ORF">SAMN05421797_10372</name>
</gene>
<evidence type="ECO:0000313" key="3">
    <source>
        <dbReference type="Proteomes" id="UP000186953"/>
    </source>
</evidence>
<reference evidence="3" key="1">
    <citation type="submission" date="2017-01" db="EMBL/GenBank/DDBJ databases">
        <authorList>
            <person name="Varghese N."/>
            <person name="Submissions S."/>
        </authorList>
    </citation>
    <scope>NUCLEOTIDE SEQUENCE [LARGE SCALE GENOMIC DNA]</scope>
    <source>
        <strain evidence="3">DSM 15366</strain>
    </source>
</reference>
<accession>A0A1N6VBW2</accession>
<evidence type="ECO:0000313" key="2">
    <source>
        <dbReference type="EMBL" id="SIQ75390.1"/>
    </source>
</evidence>
<feature type="signal peptide" evidence="1">
    <location>
        <begin position="1"/>
        <end position="18"/>
    </location>
</feature>
<organism evidence="2 3">
    <name type="scientific">Maribacter ulvicola</name>
    <dbReference type="NCBI Taxonomy" id="228959"/>
    <lineage>
        <taxon>Bacteria</taxon>
        <taxon>Pseudomonadati</taxon>
        <taxon>Bacteroidota</taxon>
        <taxon>Flavobacteriia</taxon>
        <taxon>Flavobacteriales</taxon>
        <taxon>Flavobacteriaceae</taxon>
        <taxon>Maribacter</taxon>
    </lineage>
</organism>
<keyword evidence="1" id="KW-0732">Signal</keyword>
<keyword evidence="3" id="KW-1185">Reference proteome</keyword>
<dbReference type="EMBL" id="FTMA01000003">
    <property type="protein sequence ID" value="SIQ75390.1"/>
    <property type="molecule type" value="Genomic_DNA"/>
</dbReference>
<feature type="chain" id="PRO_5013360412" evidence="1">
    <location>
        <begin position="19"/>
        <end position="102"/>
    </location>
</feature>
<evidence type="ECO:0000256" key="1">
    <source>
        <dbReference type="SAM" id="SignalP"/>
    </source>
</evidence>
<dbReference type="Proteomes" id="UP000186953">
    <property type="component" value="Unassembled WGS sequence"/>
</dbReference>
<dbReference type="AlphaFoldDB" id="A0A1N6VBW2"/>
<proteinExistence type="predicted"/>